<feature type="transmembrane region" description="Helical" evidence="2">
    <location>
        <begin position="443"/>
        <end position="467"/>
    </location>
</feature>
<keyword evidence="2" id="KW-0472">Membrane</keyword>
<dbReference type="AlphaFoldDB" id="A0A5N6K8A9"/>
<feature type="transmembrane region" description="Helical" evidence="2">
    <location>
        <begin position="219"/>
        <end position="244"/>
    </location>
</feature>
<evidence type="ECO:0000313" key="3">
    <source>
        <dbReference type="EMBL" id="KAB8298954.1"/>
    </source>
</evidence>
<dbReference type="OrthoDB" id="3596604at2759"/>
<comment type="caution">
    <text evidence="3">The sequence shown here is derived from an EMBL/GenBank/DDBJ whole genome shotgun (WGS) entry which is preliminary data.</text>
</comment>
<keyword evidence="2" id="KW-0812">Transmembrane</keyword>
<dbReference type="Proteomes" id="UP000326757">
    <property type="component" value="Unassembled WGS sequence"/>
</dbReference>
<feature type="compositionally biased region" description="Polar residues" evidence="1">
    <location>
        <begin position="26"/>
        <end position="43"/>
    </location>
</feature>
<sequence length="515" mass="56788">MSPITNSVEGLAYFPSHTSKIMPAGSHSNISKTETTDQGNLGSLGQPVHTEAQRIHGTQENDENNSSHEASIPQSLTSSASCCKQSQYMTKESHQSSHSPSNSVTLDAKKQLIKTFVHELWRWLVTLYFVGILIASIRHYKSRKVLSPGQIAKFTAINVNVSIVLGLNISSALKKMALNVRWRVVSQQLRPLIEIDIFLQYDSLLGLIKAAYITRRPKVIMICLVVLLLNLTVKVSLTTLSLAYSLDSTVQHAIFKPDSQIWVTNFKSFRSFTGPKLNKILQSSIAHNRGVDGPATKSCHVSDPNCQIPVFGSTRGNTSIDYWRFDSYWQYILLEHPPYRINRSGVGYSPSGPGDLSVFSKQNIITKGCMAIIKQTSLQKNKFFSIRHIFGSPQNGSAPGMAMLIAEFAIRVFASSGYENPMVSETGRQPRQGSKLNIDNATLIHIILPFIITLYLVCLIVSALLTYRVPVPDSSPLSIANKLYQRIGLLGGRGSLLSGQEIAEVLGNPQLAGHH</sequence>
<accession>A0A5N6K8A9</accession>
<feature type="transmembrane region" description="Helical" evidence="2">
    <location>
        <begin position="120"/>
        <end position="139"/>
    </location>
</feature>
<feature type="transmembrane region" description="Helical" evidence="2">
    <location>
        <begin position="151"/>
        <end position="173"/>
    </location>
</feature>
<evidence type="ECO:0000313" key="4">
    <source>
        <dbReference type="Proteomes" id="UP000326757"/>
    </source>
</evidence>
<evidence type="ECO:0000256" key="2">
    <source>
        <dbReference type="SAM" id="Phobius"/>
    </source>
</evidence>
<organism evidence="3 4">
    <name type="scientific">Monilinia laxa</name>
    <name type="common">Brown rot fungus</name>
    <name type="synonym">Sclerotinia laxa</name>
    <dbReference type="NCBI Taxonomy" id="61186"/>
    <lineage>
        <taxon>Eukaryota</taxon>
        <taxon>Fungi</taxon>
        <taxon>Dikarya</taxon>
        <taxon>Ascomycota</taxon>
        <taxon>Pezizomycotina</taxon>
        <taxon>Leotiomycetes</taxon>
        <taxon>Helotiales</taxon>
        <taxon>Sclerotiniaceae</taxon>
        <taxon>Monilinia</taxon>
    </lineage>
</organism>
<proteinExistence type="predicted"/>
<protein>
    <submittedName>
        <fullName evidence="3">Uncharacterized protein</fullName>
    </submittedName>
</protein>
<keyword evidence="2" id="KW-1133">Transmembrane helix</keyword>
<feature type="region of interest" description="Disordered" evidence="1">
    <location>
        <begin position="18"/>
        <end position="45"/>
    </location>
</feature>
<keyword evidence="4" id="KW-1185">Reference proteome</keyword>
<dbReference type="EMBL" id="VIGI01000006">
    <property type="protein sequence ID" value="KAB8298954.1"/>
    <property type="molecule type" value="Genomic_DNA"/>
</dbReference>
<name>A0A5N6K8A9_MONLA</name>
<gene>
    <name evidence="3" type="ORF">EYC80_001104</name>
</gene>
<evidence type="ECO:0000256" key="1">
    <source>
        <dbReference type="SAM" id="MobiDB-lite"/>
    </source>
</evidence>
<reference evidence="3 4" key="1">
    <citation type="submission" date="2019-06" db="EMBL/GenBank/DDBJ databases">
        <title>Genome Sequence of the Brown Rot Fungal Pathogen Monilinia laxa.</title>
        <authorList>
            <person name="De Miccolis Angelini R.M."/>
            <person name="Landi L."/>
            <person name="Abate D."/>
            <person name="Pollastro S."/>
            <person name="Romanazzi G."/>
            <person name="Faretra F."/>
        </authorList>
    </citation>
    <scope>NUCLEOTIDE SEQUENCE [LARGE SCALE GENOMIC DNA]</scope>
    <source>
        <strain evidence="3 4">Mlax316</strain>
    </source>
</reference>